<dbReference type="SMART" id="SM00554">
    <property type="entry name" value="FAS1"/>
    <property type="match status" value="1"/>
</dbReference>
<evidence type="ECO:0000313" key="4">
    <source>
        <dbReference type="EMBL" id="RDW75373.1"/>
    </source>
</evidence>
<feature type="chain" id="PRO_5017821193" description="FAS1 domain-containing protein" evidence="2">
    <location>
        <begin position="24"/>
        <end position="484"/>
    </location>
</feature>
<proteinExistence type="predicted"/>
<name>A0A3D8RMV2_9HELO</name>
<dbReference type="Proteomes" id="UP000256645">
    <property type="component" value="Unassembled WGS sequence"/>
</dbReference>
<feature type="compositionally biased region" description="Low complexity" evidence="1">
    <location>
        <begin position="465"/>
        <end position="474"/>
    </location>
</feature>
<dbReference type="PROSITE" id="PS50213">
    <property type="entry name" value="FAS1"/>
    <property type="match status" value="1"/>
</dbReference>
<dbReference type="InterPro" id="IPR000782">
    <property type="entry name" value="FAS1_domain"/>
</dbReference>
<feature type="domain" description="FAS1" evidence="3">
    <location>
        <begin position="170"/>
        <end position="297"/>
    </location>
</feature>
<accession>A0A3D8RMV2</accession>
<keyword evidence="5" id="KW-1185">Reference proteome</keyword>
<dbReference type="EMBL" id="PDLM01000006">
    <property type="protein sequence ID" value="RDW75373.1"/>
    <property type="molecule type" value="Genomic_DNA"/>
</dbReference>
<organism evidence="4 5">
    <name type="scientific">Coleophoma cylindrospora</name>
    <dbReference type="NCBI Taxonomy" id="1849047"/>
    <lineage>
        <taxon>Eukaryota</taxon>
        <taxon>Fungi</taxon>
        <taxon>Dikarya</taxon>
        <taxon>Ascomycota</taxon>
        <taxon>Pezizomycotina</taxon>
        <taxon>Leotiomycetes</taxon>
        <taxon>Helotiales</taxon>
        <taxon>Dermateaceae</taxon>
        <taxon>Coleophoma</taxon>
    </lineage>
</organism>
<comment type="caution">
    <text evidence="4">The sequence shown here is derived from an EMBL/GenBank/DDBJ whole genome shotgun (WGS) entry which is preliminary data.</text>
</comment>
<evidence type="ECO:0000259" key="3">
    <source>
        <dbReference type="PROSITE" id="PS50213"/>
    </source>
</evidence>
<gene>
    <name evidence="4" type="ORF">BP6252_06515</name>
</gene>
<dbReference type="STRING" id="1849047.A0A3D8RMV2"/>
<feature type="signal peptide" evidence="2">
    <location>
        <begin position="1"/>
        <end position="23"/>
    </location>
</feature>
<dbReference type="Pfam" id="PF02469">
    <property type="entry name" value="Fasciclin"/>
    <property type="match status" value="1"/>
</dbReference>
<dbReference type="InterPro" id="IPR036378">
    <property type="entry name" value="FAS1_dom_sf"/>
</dbReference>
<evidence type="ECO:0000256" key="1">
    <source>
        <dbReference type="SAM" id="MobiDB-lite"/>
    </source>
</evidence>
<evidence type="ECO:0000256" key="2">
    <source>
        <dbReference type="SAM" id="SignalP"/>
    </source>
</evidence>
<reference evidence="4 5" key="1">
    <citation type="journal article" date="2018" name="IMA Fungus">
        <title>IMA Genome-F 9: Draft genome sequence of Annulohypoxylon stygium, Aspergillus mulundensis, Berkeleyomyces basicola (syn. Thielaviopsis basicola), Ceratocystis smalleyi, two Cercospora beticola strains, Coleophoma cylindrospora, Fusarium fracticaudum, Phialophora cf. hyalina, and Morchella septimelata.</title>
        <authorList>
            <person name="Wingfield B.D."/>
            <person name="Bills G.F."/>
            <person name="Dong Y."/>
            <person name="Huang W."/>
            <person name="Nel W.J."/>
            <person name="Swalarsk-Parry B.S."/>
            <person name="Vaghefi N."/>
            <person name="Wilken P.M."/>
            <person name="An Z."/>
            <person name="de Beer Z.W."/>
            <person name="De Vos L."/>
            <person name="Chen L."/>
            <person name="Duong T.A."/>
            <person name="Gao Y."/>
            <person name="Hammerbacher A."/>
            <person name="Kikkert J.R."/>
            <person name="Li Y."/>
            <person name="Li H."/>
            <person name="Li K."/>
            <person name="Li Q."/>
            <person name="Liu X."/>
            <person name="Ma X."/>
            <person name="Naidoo K."/>
            <person name="Pethybridge S.J."/>
            <person name="Sun J."/>
            <person name="Steenkamp E.T."/>
            <person name="van der Nest M.A."/>
            <person name="van Wyk S."/>
            <person name="Wingfield M.J."/>
            <person name="Xiong C."/>
            <person name="Yue Q."/>
            <person name="Zhang X."/>
        </authorList>
    </citation>
    <scope>NUCLEOTIDE SEQUENCE [LARGE SCALE GENOMIC DNA]</scope>
    <source>
        <strain evidence="4 5">BP6252</strain>
    </source>
</reference>
<dbReference type="AlphaFoldDB" id="A0A3D8RMV2"/>
<feature type="region of interest" description="Disordered" evidence="1">
    <location>
        <begin position="451"/>
        <end position="484"/>
    </location>
</feature>
<dbReference type="OrthoDB" id="286301at2759"/>
<dbReference type="SUPFAM" id="SSF82153">
    <property type="entry name" value="FAS1 domain"/>
    <property type="match status" value="1"/>
</dbReference>
<evidence type="ECO:0000313" key="5">
    <source>
        <dbReference type="Proteomes" id="UP000256645"/>
    </source>
</evidence>
<keyword evidence="2" id="KW-0732">Signal</keyword>
<sequence length="484" mass="50618">MASWLSVINIILVLLVLVSRSRADNPPCPTGLAGSSTSNLGCAIVAGRNENGTGTACVPAPLISGKRKRQNVDLLNITSFVQEYPYQASPYFKPSAVLRGCTGSVVTTFDTEDANLAGRGQTVVSQRPSCLSTVPIELVSGLGNSVHVIEEDIILDGWLIHITDGFFTIPTLLSSTLQTINGVAQFANATDSSLSSFDFVPSITAFVTSDSAFATALRCSQGSTAKINPLALLRANIVTGSVAYSPQLVDGAFFRSTYGEDITVSVINGTKYVNNAPVVEEDIVIQNGVVHIIGGLVSDEGLICPPTPSSAPNTSCITTMLTTNIITNIVSNLTTTVTKPPTSILTTTVNIAPPPVTTFVTDIISPTTAFSATTVITTVLITTGPTTTVFSTKIIPTTILSIDTPTIVLTTMSLTTVLTTTTPTIALTTTASSFATTLTTVSLPTTTETISDSSKVWTTSPPPESYSTPCPESESWTKGYNNGP</sequence>
<protein>
    <recommendedName>
        <fullName evidence="3">FAS1 domain-containing protein</fullName>
    </recommendedName>
</protein>
<dbReference type="Gene3D" id="2.30.180.10">
    <property type="entry name" value="FAS1 domain"/>
    <property type="match status" value="1"/>
</dbReference>